<evidence type="ECO:0000259" key="7">
    <source>
        <dbReference type="SMART" id="SM00062"/>
    </source>
</evidence>
<reference evidence="8" key="1">
    <citation type="submission" date="2018-06" db="EMBL/GenBank/DDBJ databases">
        <authorList>
            <person name="Zhirakovskaya E."/>
        </authorList>
    </citation>
    <scope>NUCLEOTIDE SEQUENCE</scope>
</reference>
<evidence type="ECO:0000256" key="3">
    <source>
        <dbReference type="ARBA" id="ARBA00023136"/>
    </source>
</evidence>
<dbReference type="GO" id="GO:0071555">
    <property type="term" value="P:cell wall organization"/>
    <property type="evidence" value="ECO:0007669"/>
    <property type="project" value="UniProtKB-KW"/>
</dbReference>
<dbReference type="SUPFAM" id="SSF53850">
    <property type="entry name" value="Periplasmic binding protein-like II"/>
    <property type="match status" value="1"/>
</dbReference>
<evidence type="ECO:0000256" key="2">
    <source>
        <dbReference type="ARBA" id="ARBA00022729"/>
    </source>
</evidence>
<name>A0A3B0ZZX1_9ZZZZ</name>
<keyword evidence="4" id="KW-0998">Cell outer membrane</keyword>
<dbReference type="Gene3D" id="3.40.190.10">
    <property type="entry name" value="Periplasmic binding protein-like II"/>
    <property type="match status" value="2"/>
</dbReference>
<proteinExistence type="inferred from homology"/>
<keyword evidence="3" id="KW-0472">Membrane</keyword>
<gene>
    <name evidence="8" type="ORF">MNBD_GAMMA22-517</name>
</gene>
<dbReference type="CDD" id="cd01009">
    <property type="entry name" value="PBP2_YfhD_N"/>
    <property type="match status" value="1"/>
</dbReference>
<dbReference type="InterPro" id="IPR023703">
    <property type="entry name" value="MltF"/>
</dbReference>
<dbReference type="Pfam" id="PF01464">
    <property type="entry name" value="SLT"/>
    <property type="match status" value="1"/>
</dbReference>
<dbReference type="GO" id="GO:0009253">
    <property type="term" value="P:peptidoglycan catabolic process"/>
    <property type="evidence" value="ECO:0007669"/>
    <property type="project" value="TreeGrafter"/>
</dbReference>
<dbReference type="HAMAP" id="MF_02016">
    <property type="entry name" value="MltF"/>
    <property type="match status" value="1"/>
</dbReference>
<dbReference type="SMART" id="SM00062">
    <property type="entry name" value="PBPb"/>
    <property type="match status" value="1"/>
</dbReference>
<accession>A0A3B0ZZX1</accession>
<protein>
    <submittedName>
        <fullName evidence="8">Membrane-bound lytic murein transglycosylase F</fullName>
    </submittedName>
</protein>
<evidence type="ECO:0000256" key="6">
    <source>
        <dbReference type="ARBA" id="ARBA00023316"/>
    </source>
</evidence>
<dbReference type="AlphaFoldDB" id="A0A3B0ZZX1"/>
<comment type="subcellular location">
    <subcellularLocation>
        <location evidence="1">Cell outer membrane</location>
        <topology evidence="1">Peripheral membrane protein</topology>
    </subcellularLocation>
</comment>
<dbReference type="NCBIfam" id="NF008112">
    <property type="entry name" value="PRK10859.1"/>
    <property type="match status" value="1"/>
</dbReference>
<feature type="domain" description="Solute-binding protein family 3/N-terminal" evidence="7">
    <location>
        <begin position="38"/>
        <end position="261"/>
    </location>
</feature>
<evidence type="ECO:0000313" key="8">
    <source>
        <dbReference type="EMBL" id="VAW92897.1"/>
    </source>
</evidence>
<dbReference type="InterPro" id="IPR001638">
    <property type="entry name" value="Solute-binding_3/MltF_N"/>
</dbReference>
<dbReference type="PANTHER" id="PTHR35936">
    <property type="entry name" value="MEMBRANE-BOUND LYTIC MUREIN TRANSGLYCOSYLASE F"/>
    <property type="match status" value="1"/>
</dbReference>
<dbReference type="GO" id="GO:0008933">
    <property type="term" value="F:peptidoglycan lytic transglycosylase activity"/>
    <property type="evidence" value="ECO:0007669"/>
    <property type="project" value="TreeGrafter"/>
</dbReference>
<dbReference type="PANTHER" id="PTHR35936:SF32">
    <property type="entry name" value="MEMBRANE-BOUND LYTIC MUREIN TRANSGLYCOSYLASE F"/>
    <property type="match status" value="1"/>
</dbReference>
<evidence type="ECO:0000256" key="1">
    <source>
        <dbReference type="ARBA" id="ARBA00004339"/>
    </source>
</evidence>
<dbReference type="EMBL" id="UOFS01000013">
    <property type="protein sequence ID" value="VAW92897.1"/>
    <property type="molecule type" value="Genomic_DNA"/>
</dbReference>
<dbReference type="GO" id="GO:0009279">
    <property type="term" value="C:cell outer membrane"/>
    <property type="evidence" value="ECO:0007669"/>
    <property type="project" value="UniProtKB-SubCell"/>
</dbReference>
<organism evidence="8">
    <name type="scientific">hydrothermal vent metagenome</name>
    <dbReference type="NCBI Taxonomy" id="652676"/>
    <lineage>
        <taxon>unclassified sequences</taxon>
        <taxon>metagenomes</taxon>
        <taxon>ecological metagenomes</taxon>
    </lineage>
</organism>
<evidence type="ECO:0000256" key="4">
    <source>
        <dbReference type="ARBA" id="ARBA00023237"/>
    </source>
</evidence>
<dbReference type="SUPFAM" id="SSF53955">
    <property type="entry name" value="Lysozyme-like"/>
    <property type="match status" value="1"/>
</dbReference>
<dbReference type="Pfam" id="PF00497">
    <property type="entry name" value="SBP_bac_3"/>
    <property type="match status" value="1"/>
</dbReference>
<keyword evidence="5" id="KW-0456">Lyase</keyword>
<keyword evidence="2" id="KW-0732">Signal</keyword>
<keyword evidence="6" id="KW-0961">Cell wall biogenesis/degradation</keyword>
<evidence type="ECO:0000256" key="5">
    <source>
        <dbReference type="ARBA" id="ARBA00023239"/>
    </source>
</evidence>
<dbReference type="CDD" id="cd13403">
    <property type="entry name" value="MLTF-like"/>
    <property type="match status" value="1"/>
</dbReference>
<dbReference type="InterPro" id="IPR023346">
    <property type="entry name" value="Lysozyme-like_dom_sf"/>
</dbReference>
<sequence>MKYQYIISTILGSSILFGALNACTPNKTILEQVKNSGELRVLTRNAATSYYDAPNGPTGLEYDLTKKFAEYLGVELKLRTPNSLNDILADISNGNAHVAAAGLTITKEREKLVKFSVPYQYITQQLIYKSGNTRPKNIFDAKGHLEVIANSSHAERLVKLKSKNQNLHWYESNTEDNLELMHLVSEEIIDYTIGDSNEIALNMRFYPKIRVAFNVSKPQPLAWAFPNSIDSSLINEANKFILALQKSGELDSIIRRHYGHVDNYDYTGTKTFLRHVSKRLPRYKNQFETAATKNNLDWRLLAAVAYQESHWNQHAVSPTGVRGLMMLTRATAKHLGVRKRTDPIQSIRGGALYIRKLLDKIPSDITEPDRTWMALASYNVGYGHLRDAQIITKKRGGNPNKWIDVKESLPLLRKRRWYKKTRYGYARGTEPVHYVENIRSYYDILAWHQETQLEQKIDPSKLAIVSPVL</sequence>
<dbReference type="InterPro" id="IPR008258">
    <property type="entry name" value="Transglycosylase_SLT_dom_1"/>
</dbReference>
<dbReference type="Gene3D" id="1.10.530.10">
    <property type="match status" value="1"/>
</dbReference>